<dbReference type="EMBL" id="OC316584">
    <property type="protein sequence ID" value="CAD7392743.1"/>
    <property type="molecule type" value="Genomic_DNA"/>
</dbReference>
<organism evidence="1">
    <name type="scientific">Timema cristinae</name>
    <name type="common">Walking stick</name>
    <dbReference type="NCBI Taxonomy" id="61476"/>
    <lineage>
        <taxon>Eukaryota</taxon>
        <taxon>Metazoa</taxon>
        <taxon>Ecdysozoa</taxon>
        <taxon>Arthropoda</taxon>
        <taxon>Hexapoda</taxon>
        <taxon>Insecta</taxon>
        <taxon>Pterygota</taxon>
        <taxon>Neoptera</taxon>
        <taxon>Polyneoptera</taxon>
        <taxon>Phasmatodea</taxon>
        <taxon>Timematodea</taxon>
        <taxon>Timematoidea</taxon>
        <taxon>Timematidae</taxon>
        <taxon>Timema</taxon>
    </lineage>
</organism>
<evidence type="ECO:0000313" key="1">
    <source>
        <dbReference type="EMBL" id="CAD7392743.1"/>
    </source>
</evidence>
<sequence>MTDRSVYLTSFSVSKTWRARRARLKQDTPSSSGRAAPLLAEPRFGAGPQPYTHYLSAVWFLVWFPLNGSRLQRAVKVSYGVRCFTAQTSVWSQFRVVDYTRIDSEGKKCP</sequence>
<name>A0A7R9CBQ2_TIMCR</name>
<dbReference type="AlphaFoldDB" id="A0A7R9CBQ2"/>
<accession>A0A7R9CBQ2</accession>
<protein>
    <submittedName>
        <fullName evidence="1">Uncharacterized protein</fullName>
    </submittedName>
</protein>
<gene>
    <name evidence="1" type="ORF">TCEB3V08_LOCUS752</name>
</gene>
<reference evidence="1" key="1">
    <citation type="submission" date="2020-11" db="EMBL/GenBank/DDBJ databases">
        <authorList>
            <person name="Tran Van P."/>
        </authorList>
    </citation>
    <scope>NUCLEOTIDE SEQUENCE</scope>
</reference>
<proteinExistence type="predicted"/>